<name>A0A1D8G4D2_9ACTN</name>
<dbReference type="EMBL" id="CP017316">
    <property type="protein sequence ID" value="AOT60322.1"/>
    <property type="molecule type" value="Genomic_DNA"/>
</dbReference>
<reference evidence="3 4" key="1">
    <citation type="submission" date="2016-09" db="EMBL/GenBank/DDBJ databases">
        <title>Streptomyces rubrolavendulae MJM4426 Genome sequencing and assembly.</title>
        <authorList>
            <person name="Kim J.-G."/>
        </authorList>
    </citation>
    <scope>NUCLEOTIDE SEQUENCE [LARGE SCALE GENOMIC DNA]</scope>
    <source>
        <strain evidence="3 4">MJM4426</strain>
    </source>
</reference>
<keyword evidence="2" id="KW-0732">Signal</keyword>
<sequence length="209" mass="21590">MTRTKKYAAAVAVAAVLVGVPTGAYATAEPPTPPAAPAAPAPAPALPAAPAAPTPPALPTNTSNTTDTTPTPAPTLRVVRPGERVDGGDGWTLWLTRDGKHWTGPDGYANFRSVTDGNVDMSRPGVSHQSQGDETGVFHSGLYYGTKRAARVELIAADGTRTPASLLELPGRPGWGVWYVSTPPATDQGGEGVALYDRTGRLIAELPAF</sequence>
<feature type="compositionally biased region" description="Pro residues" evidence="1">
    <location>
        <begin position="30"/>
        <end position="58"/>
    </location>
</feature>
<organism evidence="3 4">
    <name type="scientific">Streptomyces rubrolavendulae</name>
    <dbReference type="NCBI Taxonomy" id="285473"/>
    <lineage>
        <taxon>Bacteria</taxon>
        <taxon>Bacillati</taxon>
        <taxon>Actinomycetota</taxon>
        <taxon>Actinomycetes</taxon>
        <taxon>Kitasatosporales</taxon>
        <taxon>Streptomycetaceae</taxon>
        <taxon>Streptomyces</taxon>
    </lineage>
</organism>
<dbReference type="STRING" id="285473.A4G23_03193"/>
<evidence type="ECO:0000313" key="4">
    <source>
        <dbReference type="Proteomes" id="UP000095349"/>
    </source>
</evidence>
<protein>
    <submittedName>
        <fullName evidence="3">Uncharacterized protein</fullName>
    </submittedName>
</protein>
<dbReference type="Proteomes" id="UP000095349">
    <property type="component" value="Chromosome"/>
</dbReference>
<dbReference type="OrthoDB" id="4335667at2"/>
<feature type="compositionally biased region" description="Low complexity" evidence="1">
    <location>
        <begin position="59"/>
        <end position="70"/>
    </location>
</feature>
<keyword evidence="4" id="KW-1185">Reference proteome</keyword>
<feature type="chain" id="PRO_5009107107" evidence="2">
    <location>
        <begin position="27"/>
        <end position="209"/>
    </location>
</feature>
<proteinExistence type="predicted"/>
<dbReference type="PATRIC" id="fig|285473.5.peg.3330"/>
<dbReference type="RefSeq" id="WP_069977498.1">
    <property type="nucleotide sequence ID" value="NZ_CP017316.1"/>
</dbReference>
<accession>A0A1D8G4D2</accession>
<evidence type="ECO:0000313" key="3">
    <source>
        <dbReference type="EMBL" id="AOT60322.1"/>
    </source>
</evidence>
<feature type="signal peptide" evidence="2">
    <location>
        <begin position="1"/>
        <end position="26"/>
    </location>
</feature>
<evidence type="ECO:0000256" key="1">
    <source>
        <dbReference type="SAM" id="MobiDB-lite"/>
    </source>
</evidence>
<dbReference type="KEGG" id="srn:A4G23_03193"/>
<evidence type="ECO:0000256" key="2">
    <source>
        <dbReference type="SAM" id="SignalP"/>
    </source>
</evidence>
<dbReference type="GeneID" id="33064729"/>
<dbReference type="AlphaFoldDB" id="A0A1D8G4D2"/>
<gene>
    <name evidence="3" type="ORF">A4G23_03193</name>
</gene>
<feature type="region of interest" description="Disordered" evidence="1">
    <location>
        <begin position="29"/>
        <end position="84"/>
    </location>
</feature>